<name>A0A444Z138_ARAHY</name>
<reference evidence="2 3" key="1">
    <citation type="submission" date="2019-01" db="EMBL/GenBank/DDBJ databases">
        <title>Sequencing of cultivated peanut Arachis hypogaea provides insights into genome evolution and oil improvement.</title>
        <authorList>
            <person name="Chen X."/>
        </authorList>
    </citation>
    <scope>NUCLEOTIDE SEQUENCE [LARGE SCALE GENOMIC DNA]</scope>
    <source>
        <strain evidence="3">cv. Fuhuasheng</strain>
        <tissue evidence="2">Leaves</tissue>
    </source>
</reference>
<feature type="domain" description="Aminotransferase-like plant mobile" evidence="1">
    <location>
        <begin position="31"/>
        <end position="97"/>
    </location>
</feature>
<comment type="caution">
    <text evidence="2">The sequence shown here is derived from an EMBL/GenBank/DDBJ whole genome shotgun (WGS) entry which is preliminary data.</text>
</comment>
<dbReference type="InterPro" id="IPR044824">
    <property type="entry name" value="MAIN-like"/>
</dbReference>
<evidence type="ECO:0000313" key="3">
    <source>
        <dbReference type="Proteomes" id="UP000289738"/>
    </source>
</evidence>
<dbReference type="EMBL" id="SDMP01000015">
    <property type="protein sequence ID" value="RYR07774.1"/>
    <property type="molecule type" value="Genomic_DNA"/>
</dbReference>
<dbReference type="PANTHER" id="PTHR46033">
    <property type="entry name" value="PROTEIN MAIN-LIKE 2"/>
    <property type="match status" value="1"/>
</dbReference>
<dbReference type="AlphaFoldDB" id="A0A444Z138"/>
<accession>A0A444Z138</accession>
<keyword evidence="3" id="KW-1185">Reference proteome</keyword>
<dbReference type="Pfam" id="PF10536">
    <property type="entry name" value="PMD"/>
    <property type="match status" value="1"/>
</dbReference>
<evidence type="ECO:0000259" key="1">
    <source>
        <dbReference type="Pfam" id="PF10536"/>
    </source>
</evidence>
<organism evidence="2 3">
    <name type="scientific">Arachis hypogaea</name>
    <name type="common">Peanut</name>
    <dbReference type="NCBI Taxonomy" id="3818"/>
    <lineage>
        <taxon>Eukaryota</taxon>
        <taxon>Viridiplantae</taxon>
        <taxon>Streptophyta</taxon>
        <taxon>Embryophyta</taxon>
        <taxon>Tracheophyta</taxon>
        <taxon>Spermatophyta</taxon>
        <taxon>Magnoliopsida</taxon>
        <taxon>eudicotyledons</taxon>
        <taxon>Gunneridae</taxon>
        <taxon>Pentapetalae</taxon>
        <taxon>rosids</taxon>
        <taxon>fabids</taxon>
        <taxon>Fabales</taxon>
        <taxon>Fabaceae</taxon>
        <taxon>Papilionoideae</taxon>
        <taxon>50 kb inversion clade</taxon>
        <taxon>dalbergioids sensu lato</taxon>
        <taxon>Dalbergieae</taxon>
        <taxon>Pterocarpus clade</taxon>
        <taxon>Arachis</taxon>
    </lineage>
</organism>
<evidence type="ECO:0000313" key="2">
    <source>
        <dbReference type="EMBL" id="RYR07774.1"/>
    </source>
</evidence>
<dbReference type="Proteomes" id="UP000289738">
    <property type="component" value="Chromosome B05"/>
</dbReference>
<protein>
    <recommendedName>
        <fullName evidence="1">Aminotransferase-like plant mobile domain-containing protein</fullName>
    </recommendedName>
</protein>
<dbReference type="GO" id="GO:0010073">
    <property type="term" value="P:meristem maintenance"/>
    <property type="evidence" value="ECO:0007669"/>
    <property type="project" value="InterPro"/>
</dbReference>
<proteinExistence type="predicted"/>
<gene>
    <name evidence="2" type="ORF">Ahy_B05g075211</name>
</gene>
<dbReference type="InterPro" id="IPR019557">
    <property type="entry name" value="AminoTfrase-like_pln_mobile"/>
</dbReference>
<dbReference type="PANTHER" id="PTHR46033:SF8">
    <property type="entry name" value="PROTEIN MAINTENANCE OF MERISTEMS-LIKE"/>
    <property type="match status" value="1"/>
</dbReference>
<sequence length="278" mass="31003">MSDAIRNLLFRKLNLLETFNEVATASLVFTGFQHVSRVGKMRGHSALLSALVERWRLETYTFYLPFGEVTVTVEDVAHILGLPVNGEAIMSRSDSSLQFLVENCIAYFGWQLGPYDHVLGKVNLAWVQDSSHQFLVENCIACFGWEPGPHDHVLVALAITAAHSKDSGTGEWRFGKSRKTPLDSGLAVKTAAHSGSRGAKHAHPSFRNNTWRLPQETQLSSAPNEQAQSPDSSAEEPTQILFFSIDCSLLLFSSPFSYDRSSMAKLKKWMMMRNRVVV</sequence>